<name>A0A1H9JQK1_9GAMM</name>
<evidence type="ECO:0000256" key="3">
    <source>
        <dbReference type="PIRNR" id="PIRNR000858"/>
    </source>
</evidence>
<dbReference type="RefSeq" id="WP_091360138.1">
    <property type="nucleotide sequence ID" value="NZ_AP025284.1"/>
</dbReference>
<dbReference type="OrthoDB" id="9805230at2"/>
<comment type="function">
    <text evidence="3">CoA transferase having broad substrate specificity for short-chain acyl-CoA thioesters with the activity decreasing when the length of the carboxylic acid chain exceeds four carbons.</text>
</comment>
<dbReference type="GO" id="GO:0008775">
    <property type="term" value="F:acetate CoA-transferase activity"/>
    <property type="evidence" value="ECO:0007669"/>
    <property type="project" value="UniProtKB-EC"/>
</dbReference>
<sequence length="549" mass="58983">MSKQISAEQAAQLIPDNATIATGGFIGIGFAEAIAKAVEQRFIACQQPQKLALVYAAGQGDAQHRGLNHFAHEGMVSKVIGGHWGLAPGLGKLATDNRIEAYNLPQGVICHLFRDIAAGKPGTLTKVGLHTFVDPRLGGGKINSRSRSRTDQVELISLHGEEYLFYKAFPIDIALLRGTTADADGNISMEREALPLEALAIAQATHNSGGKVIVQVERTTHQHHLTPDRVKIPGILVDHYVVADPADHPQTFAEPFNPAYCGDVVAPASQETEPLSSRKIIGRRALIALQKHAVVNLGIGMPEMVSAVAAEEKMLNDFTLTVEPGGIGGQPASGLSFGAVSNAAAVIDQPAQFDFYDGGGLDQAFLGLAETCSEGHVNVSRFGNKLAGAGGFINITQNTRDLYFLGTFTSGPQQIEINDGQLQVIKNGPVKKFLRQVQQITFNGEYAVKQGHSVTFITERAVFKLTAEGLRLTEIAPGVDLQSDILDQMEFQPVIDDNLVLMDPRLFNEGPMNLQHSGSHPAGHMRKLWSQLVTGAEEQTRELDSCIAS</sequence>
<dbReference type="InterPro" id="IPR004165">
    <property type="entry name" value="CoA_trans_fam_I"/>
</dbReference>
<evidence type="ECO:0000256" key="2">
    <source>
        <dbReference type="ARBA" id="ARBA00022679"/>
    </source>
</evidence>
<dbReference type="InterPro" id="IPR014388">
    <property type="entry name" value="3-oxoacid_CoA-transferase"/>
</dbReference>
<dbReference type="Gene3D" id="3.40.1080.10">
    <property type="entry name" value="Glutaconate Coenzyme A-transferase"/>
    <property type="match status" value="2"/>
</dbReference>
<dbReference type="EMBL" id="FOGB01000010">
    <property type="protein sequence ID" value="SEQ89069.1"/>
    <property type="molecule type" value="Genomic_DNA"/>
</dbReference>
<keyword evidence="6" id="KW-1185">Reference proteome</keyword>
<feature type="active site" description="5-glutamyl coenzyme A thioester intermediate" evidence="4">
    <location>
        <position position="323"/>
    </location>
</feature>
<accession>A0A1H9JQK1</accession>
<dbReference type="InterPro" id="IPR037171">
    <property type="entry name" value="NagB/RpiA_transferase-like"/>
</dbReference>
<evidence type="ECO:0000313" key="5">
    <source>
        <dbReference type="EMBL" id="SEQ89069.1"/>
    </source>
</evidence>
<gene>
    <name evidence="5" type="ORF">SAMN03080615_03115</name>
</gene>
<dbReference type="PIRSF" id="PIRSF000858">
    <property type="entry name" value="SCOT-t"/>
    <property type="match status" value="1"/>
</dbReference>
<organism evidence="5 6">
    <name type="scientific">Amphritea atlantica</name>
    <dbReference type="NCBI Taxonomy" id="355243"/>
    <lineage>
        <taxon>Bacteria</taxon>
        <taxon>Pseudomonadati</taxon>
        <taxon>Pseudomonadota</taxon>
        <taxon>Gammaproteobacteria</taxon>
        <taxon>Oceanospirillales</taxon>
        <taxon>Oceanospirillaceae</taxon>
        <taxon>Amphritea</taxon>
    </lineage>
</organism>
<evidence type="ECO:0000256" key="4">
    <source>
        <dbReference type="PIRSR" id="PIRSR000858-1"/>
    </source>
</evidence>
<dbReference type="PANTHER" id="PTHR43293">
    <property type="entry name" value="ACETATE COA-TRANSFERASE YDIF"/>
    <property type="match status" value="1"/>
</dbReference>
<evidence type="ECO:0000313" key="6">
    <source>
        <dbReference type="Proteomes" id="UP000198749"/>
    </source>
</evidence>
<dbReference type="Proteomes" id="UP000198749">
    <property type="component" value="Unassembled WGS sequence"/>
</dbReference>
<comment type="similarity">
    <text evidence="1 3">Belongs to the 3-oxoacid CoA-transferase family.</text>
</comment>
<dbReference type="GO" id="GO:0046952">
    <property type="term" value="P:ketone body catabolic process"/>
    <property type="evidence" value="ECO:0007669"/>
    <property type="project" value="InterPro"/>
</dbReference>
<proteinExistence type="inferred from homology"/>
<keyword evidence="2 3" id="KW-0808">Transferase</keyword>
<evidence type="ECO:0000256" key="1">
    <source>
        <dbReference type="ARBA" id="ARBA00007154"/>
    </source>
</evidence>
<dbReference type="SMART" id="SM00882">
    <property type="entry name" value="CoA_trans"/>
    <property type="match status" value="1"/>
</dbReference>
<comment type="catalytic activity">
    <reaction evidence="3">
        <text>an acyl-CoA + acetate = a carboxylate + acetyl-CoA</text>
        <dbReference type="Rhea" id="RHEA:13381"/>
        <dbReference type="ChEBI" id="CHEBI:29067"/>
        <dbReference type="ChEBI" id="CHEBI:30089"/>
        <dbReference type="ChEBI" id="CHEBI:57288"/>
        <dbReference type="ChEBI" id="CHEBI:58342"/>
        <dbReference type="EC" id="2.8.3.8"/>
    </reaction>
</comment>
<dbReference type="PANTHER" id="PTHR43293:SF1">
    <property type="entry name" value="ACETATE COA-TRANSFERASE YDIF"/>
    <property type="match status" value="1"/>
</dbReference>
<dbReference type="EC" id="2.8.3.8" evidence="3"/>
<dbReference type="STRING" id="355243.SAMN03080615_03115"/>
<dbReference type="Pfam" id="PF01144">
    <property type="entry name" value="CoA_trans"/>
    <property type="match status" value="1"/>
</dbReference>
<dbReference type="AlphaFoldDB" id="A0A1H9JQK1"/>
<dbReference type="SUPFAM" id="SSF100950">
    <property type="entry name" value="NagB/RpiA/CoA transferase-like"/>
    <property type="match status" value="2"/>
</dbReference>
<protein>
    <recommendedName>
        <fullName evidence="3">Acetate CoA-transferase YdiF</fullName>
        <ecNumber evidence="3">2.8.3.8</ecNumber>
    </recommendedName>
</protein>
<reference evidence="6" key="1">
    <citation type="submission" date="2016-10" db="EMBL/GenBank/DDBJ databases">
        <authorList>
            <person name="Varghese N."/>
            <person name="Submissions S."/>
        </authorList>
    </citation>
    <scope>NUCLEOTIDE SEQUENCE [LARGE SCALE GENOMIC DNA]</scope>
    <source>
        <strain evidence="6">DSM 18887</strain>
    </source>
</reference>